<feature type="chain" id="PRO_5022888285" description="FlgO domain-containing protein" evidence="1">
    <location>
        <begin position="21"/>
        <end position="248"/>
    </location>
</feature>
<evidence type="ECO:0000313" key="4">
    <source>
        <dbReference type="Proteomes" id="UP000321814"/>
    </source>
</evidence>
<dbReference type="OrthoDB" id="6116374at2"/>
<gene>
    <name evidence="3" type="ORF">FU839_16525</name>
</gene>
<evidence type="ECO:0000256" key="1">
    <source>
        <dbReference type="SAM" id="SignalP"/>
    </source>
</evidence>
<feature type="signal peptide" evidence="1">
    <location>
        <begin position="1"/>
        <end position="20"/>
    </location>
</feature>
<name>A0A5C8LQT0_9GAMM</name>
<dbReference type="Proteomes" id="UP000321814">
    <property type="component" value="Unassembled WGS sequence"/>
</dbReference>
<dbReference type="Pfam" id="PF17680">
    <property type="entry name" value="FlgO"/>
    <property type="match status" value="1"/>
</dbReference>
<dbReference type="RefSeq" id="WP_053424475.1">
    <property type="nucleotide sequence ID" value="NZ_BAAAGC010000010.1"/>
</dbReference>
<dbReference type="PROSITE" id="PS51257">
    <property type="entry name" value="PROKAR_LIPOPROTEIN"/>
    <property type="match status" value="1"/>
</dbReference>
<protein>
    <recommendedName>
        <fullName evidence="2">FlgO domain-containing protein</fullName>
    </recommendedName>
</protein>
<dbReference type="AlphaFoldDB" id="A0A5C8LQT0"/>
<keyword evidence="1" id="KW-0732">Signal</keyword>
<accession>A0A5C8LQT0</accession>
<evidence type="ECO:0000313" key="3">
    <source>
        <dbReference type="EMBL" id="TXK78333.1"/>
    </source>
</evidence>
<organism evidence="3 4">
    <name type="scientific">Rheinheimera tangshanensis</name>
    <dbReference type="NCBI Taxonomy" id="400153"/>
    <lineage>
        <taxon>Bacteria</taxon>
        <taxon>Pseudomonadati</taxon>
        <taxon>Pseudomonadota</taxon>
        <taxon>Gammaproteobacteria</taxon>
        <taxon>Chromatiales</taxon>
        <taxon>Chromatiaceae</taxon>
        <taxon>Rheinheimera</taxon>
    </lineage>
</organism>
<reference evidence="3 4" key="1">
    <citation type="submission" date="2019-08" db="EMBL/GenBank/DDBJ databases">
        <title>Draft genome analysis of Rheinheimera tangshanensis isolated from the roots of fresh rice plants (Oryza sativa).</title>
        <authorList>
            <person name="Yu Q."/>
            <person name="Qi Y."/>
            <person name="Zhang H."/>
            <person name="Pu J."/>
        </authorList>
    </citation>
    <scope>NUCLEOTIDE SEQUENCE [LARGE SCALE GENOMIC DNA]</scope>
    <source>
        <strain evidence="3 4">JA3-B52</strain>
    </source>
</reference>
<dbReference type="EMBL" id="VRLR01000013">
    <property type="protein sequence ID" value="TXK78333.1"/>
    <property type="molecule type" value="Genomic_DNA"/>
</dbReference>
<keyword evidence="4" id="KW-1185">Reference proteome</keyword>
<comment type="caution">
    <text evidence="3">The sequence shown here is derived from an EMBL/GenBank/DDBJ whole genome shotgun (WGS) entry which is preliminary data.</text>
</comment>
<evidence type="ECO:0000259" key="2">
    <source>
        <dbReference type="Pfam" id="PF17680"/>
    </source>
</evidence>
<feature type="domain" description="FlgO" evidence="2">
    <location>
        <begin position="99"/>
        <end position="227"/>
    </location>
</feature>
<sequence>MTTFRQLILLCGMTATVAVSGCAPLIDTDPQGKPVVPANKVELQQGRVTYSKDDAVVEPDQLFVNQYDSATAQHARMAGMNPTSYKPEPAVTVNHYVQSMMHDLAANLEVLSTTFSLGVTSFVYLDGDYQQGDLLGNQLSEAFMHEATQFGIAVTDFKTTDYIRVTPTGDFTFSRDFLELTQQYPISVVLGGTLVRHQNGVLVNARMINVNDKKVLATAQTFIPQNVVQALKATQSAPLLQLKAAETP</sequence>
<proteinExistence type="predicted"/>
<dbReference type="InterPro" id="IPR041215">
    <property type="entry name" value="FlgO_dom"/>
</dbReference>